<dbReference type="PANTHER" id="PTHR15162">
    <property type="entry name" value="ASPARTOACYLASE"/>
    <property type="match status" value="1"/>
</dbReference>
<dbReference type="Proteomes" id="UP000314982">
    <property type="component" value="Unassembled WGS sequence"/>
</dbReference>
<keyword evidence="4" id="KW-1185">Reference proteome</keyword>
<feature type="region of interest" description="Disordered" evidence="1">
    <location>
        <begin position="200"/>
        <end position="231"/>
    </location>
</feature>
<evidence type="ECO:0000313" key="4">
    <source>
        <dbReference type="Proteomes" id="UP000314982"/>
    </source>
</evidence>
<dbReference type="GO" id="GO:0005829">
    <property type="term" value="C:cytosol"/>
    <property type="evidence" value="ECO:0007669"/>
    <property type="project" value="TreeGrafter"/>
</dbReference>
<feature type="compositionally biased region" description="Basic residues" evidence="1">
    <location>
        <begin position="216"/>
        <end position="231"/>
    </location>
</feature>
<dbReference type="InterPro" id="IPR007036">
    <property type="entry name" value="Aste_AspA_hybrid_dom"/>
</dbReference>
<reference evidence="3" key="2">
    <citation type="submission" date="2025-08" db="UniProtKB">
        <authorList>
            <consortium name="Ensembl"/>
        </authorList>
    </citation>
    <scope>IDENTIFICATION</scope>
</reference>
<organism evidence="3 4">
    <name type="scientific">Hucho hucho</name>
    <name type="common">huchen</name>
    <dbReference type="NCBI Taxonomy" id="62062"/>
    <lineage>
        <taxon>Eukaryota</taxon>
        <taxon>Metazoa</taxon>
        <taxon>Chordata</taxon>
        <taxon>Craniata</taxon>
        <taxon>Vertebrata</taxon>
        <taxon>Euteleostomi</taxon>
        <taxon>Actinopterygii</taxon>
        <taxon>Neopterygii</taxon>
        <taxon>Teleostei</taxon>
        <taxon>Protacanthopterygii</taxon>
        <taxon>Salmoniformes</taxon>
        <taxon>Salmonidae</taxon>
        <taxon>Salmoninae</taxon>
        <taxon>Hucho</taxon>
    </lineage>
</organism>
<evidence type="ECO:0000313" key="3">
    <source>
        <dbReference type="Ensembl" id="ENSHHUP00000027958.1"/>
    </source>
</evidence>
<dbReference type="STRING" id="62062.ENSHHUP00000027958"/>
<reference evidence="4" key="1">
    <citation type="submission" date="2018-06" db="EMBL/GenBank/DDBJ databases">
        <title>Genome assembly of Danube salmon.</title>
        <authorList>
            <person name="Macqueen D.J."/>
            <person name="Gundappa M.K."/>
        </authorList>
    </citation>
    <scope>NUCLEOTIDE SEQUENCE [LARGE SCALE GENOMIC DNA]</scope>
</reference>
<dbReference type="InterPro" id="IPR050178">
    <property type="entry name" value="AspA/AstE_fam"/>
</dbReference>
<dbReference type="Gene3D" id="3.40.630.10">
    <property type="entry name" value="Zn peptidases"/>
    <property type="match status" value="2"/>
</dbReference>
<evidence type="ECO:0000259" key="2">
    <source>
        <dbReference type="Pfam" id="PF04952"/>
    </source>
</evidence>
<reference evidence="3" key="3">
    <citation type="submission" date="2025-09" db="UniProtKB">
        <authorList>
            <consortium name="Ensembl"/>
        </authorList>
    </citation>
    <scope>IDENTIFICATION</scope>
</reference>
<dbReference type="PANTHER" id="PTHR15162:SF5">
    <property type="entry name" value="N-ACYL-AROMATIC-L-AMINO ACID AMIDOHYDROLASE (CARBOXYLATE-FORMING)"/>
    <property type="match status" value="1"/>
</dbReference>
<dbReference type="AlphaFoldDB" id="A0A4W5LPW2"/>
<dbReference type="Pfam" id="PF04952">
    <property type="entry name" value="AstE_AspA_hybrid"/>
    <property type="match status" value="1"/>
</dbReference>
<dbReference type="Ensembl" id="ENSHHUT00000029080.1">
    <property type="protein sequence ID" value="ENSHHUP00000027958.1"/>
    <property type="gene ID" value="ENSHHUG00000017710.1"/>
</dbReference>
<proteinExistence type="predicted"/>
<protein>
    <recommendedName>
        <fullName evidence="2">AstE/AspA barrel-sandwich hybrid domain-containing protein</fullName>
    </recommendedName>
</protein>
<dbReference type="GO" id="GO:0004046">
    <property type="term" value="F:aminoacylase activity"/>
    <property type="evidence" value="ECO:0007669"/>
    <property type="project" value="TreeGrafter"/>
</dbReference>
<feature type="compositionally biased region" description="Basic and acidic residues" evidence="1">
    <location>
        <begin position="200"/>
        <end position="215"/>
    </location>
</feature>
<dbReference type="GeneTree" id="ENSGT00390000001189"/>
<evidence type="ECO:0000256" key="1">
    <source>
        <dbReference type="SAM" id="MobiDB-lite"/>
    </source>
</evidence>
<accession>A0A4W5LPW2</accession>
<name>A0A4W5LPW2_9TELE</name>
<sequence length="231" mass="26348">MDGRELVLPTVSRVAVCGGTHGSELSGVYLIDTLGFFSQRRRNVLHTCDVHSLRPSLNEEYSLESVGKHGLVMIEIGPQAHRVVGSNMLSAKQEGVQHILEWIRLFNSGRQFEGGKVEVYTMTHSITASIRPQLQDRDFCLLHPYDPLFQISSGETQKYQGTEPLYPFFMNECAYYEKGIALSLARQRSVGIPSIWLESEREQGKRKSVPEERGGRNLRRKRRWRTKAIRS</sequence>
<feature type="domain" description="AstE/AspA barrel-sandwich hybrid" evidence="2">
    <location>
        <begin position="125"/>
        <end position="186"/>
    </location>
</feature>
<dbReference type="SUPFAM" id="SSF53187">
    <property type="entry name" value="Zn-dependent exopeptidases"/>
    <property type="match status" value="1"/>
</dbReference>